<gene>
    <name evidence="1" type="ORF">DdX_03071</name>
</gene>
<name>A0AAD4NCC6_9BILA</name>
<reference evidence="1" key="1">
    <citation type="submission" date="2022-01" db="EMBL/GenBank/DDBJ databases">
        <title>Genome Sequence Resource for Two Populations of Ditylenchus destructor, the Migratory Endoparasitic Phytonematode.</title>
        <authorList>
            <person name="Zhang H."/>
            <person name="Lin R."/>
            <person name="Xie B."/>
        </authorList>
    </citation>
    <scope>NUCLEOTIDE SEQUENCE</scope>
    <source>
        <strain evidence="1">BazhouSP</strain>
    </source>
</reference>
<dbReference type="EMBL" id="JAKKPZ010000002">
    <property type="protein sequence ID" value="KAI1726354.1"/>
    <property type="molecule type" value="Genomic_DNA"/>
</dbReference>
<sequence length="102" mass="11627">MERNPEIYFSDALDCDLLIKQAFTMFCEERRIKDRVDMTPFYELGDETTIGNSTSSYLIRVVVDKLLKDSNIKHKFSALGDDAAGDLIMSGEKRNDDSCYVS</sequence>
<protein>
    <submittedName>
        <fullName evidence="1">Phosphorylase b kinase regulatory subunit beta</fullName>
    </submittedName>
</protein>
<dbReference type="Proteomes" id="UP001201812">
    <property type="component" value="Unassembled WGS sequence"/>
</dbReference>
<keyword evidence="2" id="KW-1185">Reference proteome</keyword>
<comment type="caution">
    <text evidence="1">The sequence shown here is derived from an EMBL/GenBank/DDBJ whole genome shotgun (WGS) entry which is preliminary data.</text>
</comment>
<dbReference type="AlphaFoldDB" id="A0AAD4NCC6"/>
<evidence type="ECO:0000313" key="1">
    <source>
        <dbReference type="EMBL" id="KAI1726354.1"/>
    </source>
</evidence>
<organism evidence="1 2">
    <name type="scientific">Ditylenchus destructor</name>
    <dbReference type="NCBI Taxonomy" id="166010"/>
    <lineage>
        <taxon>Eukaryota</taxon>
        <taxon>Metazoa</taxon>
        <taxon>Ecdysozoa</taxon>
        <taxon>Nematoda</taxon>
        <taxon>Chromadorea</taxon>
        <taxon>Rhabditida</taxon>
        <taxon>Tylenchina</taxon>
        <taxon>Tylenchomorpha</taxon>
        <taxon>Sphaerularioidea</taxon>
        <taxon>Anguinidae</taxon>
        <taxon>Anguininae</taxon>
        <taxon>Ditylenchus</taxon>
    </lineage>
</organism>
<proteinExistence type="predicted"/>
<evidence type="ECO:0000313" key="2">
    <source>
        <dbReference type="Proteomes" id="UP001201812"/>
    </source>
</evidence>
<accession>A0AAD4NCC6</accession>